<accession>A0A1M5HAJ2</accession>
<feature type="compositionally biased region" description="Gly residues" evidence="8">
    <location>
        <begin position="250"/>
        <end position="260"/>
    </location>
</feature>
<dbReference type="AlphaFoldDB" id="A0A1M5HAJ2"/>
<dbReference type="STRING" id="2017.SAMN05444320_106468"/>
<feature type="compositionally biased region" description="Low complexity" evidence="8">
    <location>
        <begin position="261"/>
        <end position="271"/>
    </location>
</feature>
<evidence type="ECO:0000256" key="7">
    <source>
        <dbReference type="ARBA" id="ARBA00023136"/>
    </source>
</evidence>
<feature type="transmembrane region" description="Helical" evidence="9">
    <location>
        <begin position="190"/>
        <end position="209"/>
    </location>
</feature>
<dbReference type="PANTHER" id="PTHR34979">
    <property type="entry name" value="INNER MEMBRANE PROTEIN YGAZ"/>
    <property type="match status" value="1"/>
</dbReference>
<feature type="compositionally biased region" description="Basic and acidic residues" evidence="8">
    <location>
        <begin position="236"/>
        <end position="247"/>
    </location>
</feature>
<dbReference type="Proteomes" id="UP000184501">
    <property type="component" value="Unassembled WGS sequence"/>
</dbReference>
<feature type="transmembrane region" description="Helical" evidence="9">
    <location>
        <begin position="23"/>
        <end position="45"/>
    </location>
</feature>
<evidence type="ECO:0000256" key="8">
    <source>
        <dbReference type="SAM" id="MobiDB-lite"/>
    </source>
</evidence>
<evidence type="ECO:0000256" key="9">
    <source>
        <dbReference type="SAM" id="Phobius"/>
    </source>
</evidence>
<keyword evidence="11" id="KW-1185">Reference proteome</keyword>
<evidence type="ECO:0000313" key="11">
    <source>
        <dbReference type="Proteomes" id="UP000184501"/>
    </source>
</evidence>
<evidence type="ECO:0000256" key="1">
    <source>
        <dbReference type="ARBA" id="ARBA00004651"/>
    </source>
</evidence>
<keyword evidence="5 9" id="KW-0812">Transmembrane</keyword>
<dbReference type="GO" id="GO:0005886">
    <property type="term" value="C:plasma membrane"/>
    <property type="evidence" value="ECO:0007669"/>
    <property type="project" value="UniProtKB-SubCell"/>
</dbReference>
<keyword evidence="3" id="KW-0813">Transport</keyword>
<reference evidence="10 11" key="1">
    <citation type="submission" date="2016-11" db="EMBL/GenBank/DDBJ databases">
        <authorList>
            <person name="Jaros S."/>
            <person name="Januszkiewicz K."/>
            <person name="Wedrychowicz H."/>
        </authorList>
    </citation>
    <scope>NUCLEOTIDE SEQUENCE [LARGE SCALE GENOMIC DNA]</scope>
    <source>
        <strain evidence="10 11">DSM 44523</strain>
    </source>
</reference>
<protein>
    <submittedName>
        <fullName evidence="10">4-azaleucine resistance probable transporter AzlC</fullName>
    </submittedName>
</protein>
<comment type="similarity">
    <text evidence="2">Belongs to the AzlC family.</text>
</comment>
<keyword evidence="7 9" id="KW-0472">Membrane</keyword>
<dbReference type="Pfam" id="PF03591">
    <property type="entry name" value="AzlC"/>
    <property type="match status" value="1"/>
</dbReference>
<evidence type="ECO:0000256" key="4">
    <source>
        <dbReference type="ARBA" id="ARBA00022475"/>
    </source>
</evidence>
<dbReference type="PANTHER" id="PTHR34979:SF1">
    <property type="entry name" value="INNER MEMBRANE PROTEIN YGAZ"/>
    <property type="match status" value="1"/>
</dbReference>
<evidence type="ECO:0000256" key="2">
    <source>
        <dbReference type="ARBA" id="ARBA00010735"/>
    </source>
</evidence>
<proteinExistence type="inferred from homology"/>
<evidence type="ECO:0000256" key="3">
    <source>
        <dbReference type="ARBA" id="ARBA00022448"/>
    </source>
</evidence>
<feature type="region of interest" description="Disordered" evidence="8">
    <location>
        <begin position="233"/>
        <end position="271"/>
    </location>
</feature>
<evidence type="ECO:0000256" key="6">
    <source>
        <dbReference type="ARBA" id="ARBA00022989"/>
    </source>
</evidence>
<keyword evidence="6 9" id="KW-1133">Transmembrane helix</keyword>
<dbReference type="GO" id="GO:1903785">
    <property type="term" value="P:L-valine transmembrane transport"/>
    <property type="evidence" value="ECO:0007669"/>
    <property type="project" value="TreeGrafter"/>
</dbReference>
<evidence type="ECO:0000256" key="5">
    <source>
        <dbReference type="ARBA" id="ARBA00022692"/>
    </source>
</evidence>
<sequence length="271" mass="27175">MCSIKESVRSAWRTLDRELLRDVLAVATAVALVGVSFGAIAVASGLSPWLAITMCLLVFAGGSQFMAVGVVAAGGGVVAAVVAGLLLNARFLPFGLATGDVLGRSLLARLVGSHLLIDETVAFALAQRDPARRRAVYWVAGTVLFVTWHVGVVFGVLAGQVIGDPNAFGVDAAFPAGLLALLLPSLRERAVLGVALLGAVIALVATPFLPAGIPVLLALLAVLAAVPATRTAGRTGDGRTDGGRADAGRTGAGRADGGAGPTAAAEAGEAR</sequence>
<organism evidence="10 11">
    <name type="scientific">Streptoalloteichus hindustanus</name>
    <dbReference type="NCBI Taxonomy" id="2017"/>
    <lineage>
        <taxon>Bacteria</taxon>
        <taxon>Bacillati</taxon>
        <taxon>Actinomycetota</taxon>
        <taxon>Actinomycetes</taxon>
        <taxon>Pseudonocardiales</taxon>
        <taxon>Pseudonocardiaceae</taxon>
        <taxon>Streptoalloteichus</taxon>
    </lineage>
</organism>
<feature type="transmembrane region" description="Helical" evidence="9">
    <location>
        <begin position="165"/>
        <end position="183"/>
    </location>
</feature>
<gene>
    <name evidence="10" type="ORF">SAMN05444320_106468</name>
</gene>
<feature type="transmembrane region" description="Helical" evidence="9">
    <location>
        <begin position="65"/>
        <end position="87"/>
    </location>
</feature>
<feature type="transmembrane region" description="Helical" evidence="9">
    <location>
        <begin position="135"/>
        <end position="159"/>
    </location>
</feature>
<evidence type="ECO:0000313" key="10">
    <source>
        <dbReference type="EMBL" id="SHG12772.1"/>
    </source>
</evidence>
<dbReference type="EMBL" id="FQVN01000006">
    <property type="protein sequence ID" value="SHG12772.1"/>
    <property type="molecule type" value="Genomic_DNA"/>
</dbReference>
<dbReference type="InterPro" id="IPR011606">
    <property type="entry name" value="Brnchd-chn_aa_trnsp_permease"/>
</dbReference>
<name>A0A1M5HAJ2_STRHI</name>
<keyword evidence="4" id="KW-1003">Cell membrane</keyword>
<comment type="subcellular location">
    <subcellularLocation>
        <location evidence="1">Cell membrane</location>
        <topology evidence="1">Multi-pass membrane protein</topology>
    </subcellularLocation>
</comment>